<keyword evidence="2" id="KW-1185">Reference proteome</keyword>
<name>A0ABR4M3V4_9EURO</name>
<proteinExistence type="predicted"/>
<gene>
    <name evidence="1" type="ORF">BJX67DRAFT_158232</name>
</gene>
<reference evidence="1 2" key="1">
    <citation type="submission" date="2024-07" db="EMBL/GenBank/DDBJ databases">
        <title>Section-level genome sequencing and comparative genomics of Aspergillus sections Usti and Cavernicolus.</title>
        <authorList>
            <consortium name="Lawrence Berkeley National Laboratory"/>
            <person name="Nybo J.L."/>
            <person name="Vesth T.C."/>
            <person name="Theobald S."/>
            <person name="Frisvad J.C."/>
            <person name="Larsen T.O."/>
            <person name="Kjaerboelling I."/>
            <person name="Rothschild-Mancinelli K."/>
            <person name="Lyhne E.K."/>
            <person name="Kogle M.E."/>
            <person name="Barry K."/>
            <person name="Clum A."/>
            <person name="Na H."/>
            <person name="Ledsgaard L."/>
            <person name="Lin J."/>
            <person name="Lipzen A."/>
            <person name="Kuo A."/>
            <person name="Riley R."/>
            <person name="Mondo S."/>
            <person name="Labutti K."/>
            <person name="Haridas S."/>
            <person name="Pangalinan J."/>
            <person name="Salamov A.A."/>
            <person name="Simmons B.A."/>
            <person name="Magnuson J.K."/>
            <person name="Chen J."/>
            <person name="Drula E."/>
            <person name="Henrissat B."/>
            <person name="Wiebenga A."/>
            <person name="Lubbers R.J."/>
            <person name="Gomes A.C."/>
            <person name="Macurrencykelacurrency M.R."/>
            <person name="Stajich J."/>
            <person name="Grigoriev I.V."/>
            <person name="Mortensen U.H."/>
            <person name="De Vries R.P."/>
            <person name="Baker S.E."/>
            <person name="Andersen M.R."/>
        </authorList>
    </citation>
    <scope>NUCLEOTIDE SEQUENCE [LARGE SCALE GENOMIC DNA]</scope>
    <source>
        <strain evidence="1 2">CBS 449.75</strain>
    </source>
</reference>
<evidence type="ECO:0000313" key="1">
    <source>
        <dbReference type="EMBL" id="KAL2871291.1"/>
    </source>
</evidence>
<comment type="caution">
    <text evidence="1">The sequence shown here is derived from an EMBL/GenBank/DDBJ whole genome shotgun (WGS) entry which is preliminary data.</text>
</comment>
<evidence type="ECO:0000313" key="2">
    <source>
        <dbReference type="Proteomes" id="UP001610432"/>
    </source>
</evidence>
<organism evidence="1 2">
    <name type="scientific">Aspergillus lucknowensis</name>
    <dbReference type="NCBI Taxonomy" id="176173"/>
    <lineage>
        <taxon>Eukaryota</taxon>
        <taxon>Fungi</taxon>
        <taxon>Dikarya</taxon>
        <taxon>Ascomycota</taxon>
        <taxon>Pezizomycotina</taxon>
        <taxon>Eurotiomycetes</taxon>
        <taxon>Eurotiomycetidae</taxon>
        <taxon>Eurotiales</taxon>
        <taxon>Aspergillaceae</taxon>
        <taxon>Aspergillus</taxon>
        <taxon>Aspergillus subgen. Nidulantes</taxon>
    </lineage>
</organism>
<protein>
    <submittedName>
        <fullName evidence="1">Uncharacterized protein</fullName>
    </submittedName>
</protein>
<dbReference type="GeneID" id="98139971"/>
<dbReference type="RefSeq" id="XP_070890270.1">
    <property type="nucleotide sequence ID" value="XM_071024899.1"/>
</dbReference>
<sequence>MDVSTGAKPVDSGCDPCQGLKHASHAVFSARLRTPAALGSGSKRRQRKKNYPADLNRLWGWDGESRCTRGGLHTKRAPSANARISIGWGSGSIHDRDGSPPFNPPPVTASKETWSRVRRRKTPALLNTITVQTHSVGLPGRLSPGEGTENCYIWSKMARSDCRKSVTSSAHRNKPCLS</sequence>
<dbReference type="Proteomes" id="UP001610432">
    <property type="component" value="Unassembled WGS sequence"/>
</dbReference>
<accession>A0ABR4M3V4</accession>
<dbReference type="EMBL" id="JBFXLQ010000003">
    <property type="protein sequence ID" value="KAL2871291.1"/>
    <property type="molecule type" value="Genomic_DNA"/>
</dbReference>